<reference evidence="2 3" key="1">
    <citation type="journal article" date="2019" name="Int. J. Syst. Evol. Microbiol.">
        <title>The Global Catalogue of Microorganisms (GCM) 10K type strain sequencing project: providing services to taxonomists for standard genome sequencing and annotation.</title>
        <authorList>
            <consortium name="The Broad Institute Genomics Platform"/>
            <consortium name="The Broad Institute Genome Sequencing Center for Infectious Disease"/>
            <person name="Wu L."/>
            <person name="Ma J."/>
        </authorList>
    </citation>
    <scope>NUCLEOTIDE SEQUENCE [LARGE SCALE GENOMIC DNA]</scope>
    <source>
        <strain evidence="2 3">JCM 4805</strain>
    </source>
</reference>
<dbReference type="Proteomes" id="UP001500909">
    <property type="component" value="Unassembled WGS sequence"/>
</dbReference>
<name>A0ABN1B6Y8_9ACTN</name>
<dbReference type="Gene3D" id="1.10.3300.10">
    <property type="entry name" value="Jann2411-like domain"/>
    <property type="match status" value="1"/>
</dbReference>
<evidence type="ECO:0000313" key="2">
    <source>
        <dbReference type="EMBL" id="GAA0491430.1"/>
    </source>
</evidence>
<dbReference type="EMBL" id="BAAABY010000048">
    <property type="protein sequence ID" value="GAA0491430.1"/>
    <property type="molecule type" value="Genomic_DNA"/>
</dbReference>
<dbReference type="SUPFAM" id="SSF160904">
    <property type="entry name" value="Jann2411-like"/>
    <property type="match status" value="1"/>
</dbReference>
<comment type="caution">
    <text evidence="2">The sequence shown here is derived from an EMBL/GenBank/DDBJ whole genome shotgun (WGS) entry which is preliminary data.</text>
</comment>
<dbReference type="RefSeq" id="WP_346099045.1">
    <property type="nucleotide sequence ID" value="NZ_BAAABY010000048.1"/>
</dbReference>
<dbReference type="PANTHER" id="PTHR35525:SF3">
    <property type="entry name" value="BLL6575 PROTEIN"/>
    <property type="match status" value="1"/>
</dbReference>
<dbReference type="InterPro" id="IPR023286">
    <property type="entry name" value="ABATE_dom_sf"/>
</dbReference>
<keyword evidence="3" id="KW-1185">Reference proteome</keyword>
<protein>
    <submittedName>
        <fullName evidence="2">CGNR zinc finger domain-containing protein</fullName>
    </submittedName>
</protein>
<proteinExistence type="predicted"/>
<dbReference type="Pfam" id="PF11706">
    <property type="entry name" value="zf-CGNR"/>
    <property type="match status" value="1"/>
</dbReference>
<organism evidence="2 3">
    <name type="scientific">Streptomyces olivaceiscleroticus</name>
    <dbReference type="NCBI Taxonomy" id="68245"/>
    <lineage>
        <taxon>Bacteria</taxon>
        <taxon>Bacillati</taxon>
        <taxon>Actinomycetota</taxon>
        <taxon>Actinomycetes</taxon>
        <taxon>Kitasatosporales</taxon>
        <taxon>Streptomycetaceae</taxon>
        <taxon>Streptomyces</taxon>
    </lineage>
</organism>
<gene>
    <name evidence="2" type="ORF">GCM10010361_65870</name>
</gene>
<dbReference type="InterPro" id="IPR021005">
    <property type="entry name" value="Znf_CGNR"/>
</dbReference>
<feature type="domain" description="Zinc finger CGNR" evidence="1">
    <location>
        <begin position="151"/>
        <end position="191"/>
    </location>
</feature>
<sequence length="197" mass="21675">MSGSQLEGSRPWAWFGGRPGVDFVNTVRERATTWRELLESPADLAEWFVVAEISARPLAVDHGLLRQAKELREAIDQGIRAVLAAERVPAESAQVINAWLARAADRPPYLDVRERIPVLRTATAPSDARDALCHIALDAAELMGTSARDTVRVCASAPCSALFVDRSAARRRRWCSMATCGNRAKAAQFRRSSTKPH</sequence>
<dbReference type="InterPro" id="IPR010852">
    <property type="entry name" value="ABATE"/>
</dbReference>
<dbReference type="PANTHER" id="PTHR35525">
    <property type="entry name" value="BLL6575 PROTEIN"/>
    <property type="match status" value="1"/>
</dbReference>
<evidence type="ECO:0000259" key="1">
    <source>
        <dbReference type="Pfam" id="PF11706"/>
    </source>
</evidence>
<evidence type="ECO:0000313" key="3">
    <source>
        <dbReference type="Proteomes" id="UP001500909"/>
    </source>
</evidence>
<dbReference type="Pfam" id="PF07336">
    <property type="entry name" value="ABATE"/>
    <property type="match status" value="1"/>
</dbReference>
<accession>A0ABN1B6Y8</accession>